<name>A0A8J6P9D5_9FIRM</name>
<accession>A0A8J6P9D5</accession>
<dbReference type="Pfam" id="PF14205">
    <property type="entry name" value="Cys_rich_KTR"/>
    <property type="match status" value="1"/>
</dbReference>
<reference evidence="1" key="1">
    <citation type="submission" date="2020-08" db="EMBL/GenBank/DDBJ databases">
        <title>Genome public.</title>
        <authorList>
            <person name="Liu C."/>
            <person name="Sun Q."/>
        </authorList>
    </citation>
    <scope>NUCLEOTIDE SEQUENCE</scope>
    <source>
        <strain evidence="1">NSJ-15</strain>
    </source>
</reference>
<organism evidence="1 2">
    <name type="scientific">Massiliimalia timonensis</name>
    <dbReference type="NCBI Taxonomy" id="1987501"/>
    <lineage>
        <taxon>Bacteria</taxon>
        <taxon>Bacillati</taxon>
        <taxon>Bacillota</taxon>
        <taxon>Clostridia</taxon>
        <taxon>Eubacteriales</taxon>
        <taxon>Oscillospiraceae</taxon>
        <taxon>Massiliimalia</taxon>
    </lineage>
</organism>
<comment type="caution">
    <text evidence="1">The sequence shown here is derived from an EMBL/GenBank/DDBJ whole genome shotgun (WGS) entry which is preliminary data.</text>
</comment>
<keyword evidence="2" id="KW-1185">Reference proteome</keyword>
<dbReference type="InterPro" id="IPR025957">
    <property type="entry name" value="Cys_rich_KTR"/>
</dbReference>
<dbReference type="AlphaFoldDB" id="A0A8J6P9D5"/>
<proteinExistence type="predicted"/>
<gene>
    <name evidence="1" type="ORF">H8702_11575</name>
</gene>
<dbReference type="Proteomes" id="UP000632659">
    <property type="component" value="Unassembled WGS sequence"/>
</dbReference>
<evidence type="ECO:0000313" key="2">
    <source>
        <dbReference type="Proteomes" id="UP000632659"/>
    </source>
</evidence>
<dbReference type="RefSeq" id="WP_154825054.1">
    <property type="nucleotide sequence ID" value="NZ_JACRTL010000007.1"/>
</dbReference>
<dbReference type="EMBL" id="JACRTL010000007">
    <property type="protein sequence ID" value="MBC8611729.1"/>
    <property type="molecule type" value="Genomic_DNA"/>
</dbReference>
<sequence>MTLCKESKISEEYHWIMCPVCNNKTRNKIREDTVLINFPLYCPKCKQETLINLRQFYISVIKEPDAQTQSR</sequence>
<protein>
    <submittedName>
        <fullName evidence="1">Cysteine-rich KTR domain-containing protein</fullName>
    </submittedName>
</protein>
<evidence type="ECO:0000313" key="1">
    <source>
        <dbReference type="EMBL" id="MBC8611729.1"/>
    </source>
</evidence>